<feature type="repeat" description="Solcar" evidence="6">
    <location>
        <begin position="178"/>
        <end position="264"/>
    </location>
</feature>
<dbReference type="PROSITE" id="PS50920">
    <property type="entry name" value="SOLCAR"/>
    <property type="match status" value="3"/>
</dbReference>
<reference evidence="8" key="1">
    <citation type="submission" date="2021-12" db="EMBL/GenBank/DDBJ databases">
        <title>Prjna785345.</title>
        <authorList>
            <person name="Rujirawat T."/>
            <person name="Krajaejun T."/>
        </authorList>
    </citation>
    <scope>NUCLEOTIDE SEQUENCE</scope>
    <source>
        <strain evidence="8">Pi057C3</strain>
    </source>
</reference>
<organism evidence="8 9">
    <name type="scientific">Pythium insidiosum</name>
    <name type="common">Pythiosis disease agent</name>
    <dbReference type="NCBI Taxonomy" id="114742"/>
    <lineage>
        <taxon>Eukaryota</taxon>
        <taxon>Sar</taxon>
        <taxon>Stramenopiles</taxon>
        <taxon>Oomycota</taxon>
        <taxon>Peronosporomycetes</taxon>
        <taxon>Pythiales</taxon>
        <taxon>Pythiaceae</taxon>
        <taxon>Pythium</taxon>
    </lineage>
</organism>
<feature type="repeat" description="Solcar" evidence="6">
    <location>
        <begin position="287"/>
        <end position="381"/>
    </location>
</feature>
<dbReference type="SUPFAM" id="SSF103506">
    <property type="entry name" value="Mitochondrial carrier"/>
    <property type="match status" value="1"/>
</dbReference>
<evidence type="ECO:0000256" key="3">
    <source>
        <dbReference type="ARBA" id="ARBA00022692"/>
    </source>
</evidence>
<protein>
    <recommendedName>
        <fullName evidence="10">Mitochondrial Carrier (MC) Family</fullName>
    </recommendedName>
</protein>
<sequence>MESVRSVLDTVEACVADDLSVHVRKGREQLEALMRREHADADADADADGQAFTSFEAIVATQSARWKELDSMMTVSKSFVAGGAAGIMAKSLLAPVDRIKILFQVNDKRTFSFRNAFRNAFRLARDIYVQDGFRALFRGNLLNILRVVPYAGFHAYNYKHFGAVSASHQHNGRDPNKLSNMQLVTAGSLAGGLSLTIAYPLDIVRARFMVQQGKHKYTSLYQAVLEMYRLEGARSFTRGLLPSLMGTLPYTGIGFTLNEHFKHWMLELQQRSVREGEPMPTRLHPFSKFLCSYLAACIAQTATYPMDTIRRRIQTDGFVTGSGSVSRGGHGQRYTGVVTTAQIILRHEGWRGFFKGVSVNWMRSPLATGISLTSYDLFKELLGVEKVG</sequence>
<dbReference type="GO" id="GO:0016020">
    <property type="term" value="C:membrane"/>
    <property type="evidence" value="ECO:0007669"/>
    <property type="project" value="UniProtKB-SubCell"/>
</dbReference>
<keyword evidence="4" id="KW-0677">Repeat</keyword>
<keyword evidence="5 6" id="KW-0472">Membrane</keyword>
<evidence type="ECO:0000256" key="7">
    <source>
        <dbReference type="RuleBase" id="RU000488"/>
    </source>
</evidence>
<evidence type="ECO:0000256" key="5">
    <source>
        <dbReference type="ARBA" id="ARBA00023136"/>
    </source>
</evidence>
<gene>
    <name evidence="8" type="ORF">P43SY_000930</name>
</gene>
<evidence type="ECO:0000313" key="8">
    <source>
        <dbReference type="EMBL" id="KAJ0393220.1"/>
    </source>
</evidence>
<feature type="repeat" description="Solcar" evidence="6">
    <location>
        <begin position="73"/>
        <end position="164"/>
    </location>
</feature>
<dbReference type="GO" id="GO:0055085">
    <property type="term" value="P:transmembrane transport"/>
    <property type="evidence" value="ECO:0007669"/>
    <property type="project" value="InterPro"/>
</dbReference>
<proteinExistence type="inferred from homology"/>
<dbReference type="PRINTS" id="PR00926">
    <property type="entry name" value="MITOCARRIER"/>
</dbReference>
<evidence type="ECO:0000256" key="4">
    <source>
        <dbReference type="ARBA" id="ARBA00022737"/>
    </source>
</evidence>
<dbReference type="Gene3D" id="1.50.40.10">
    <property type="entry name" value="Mitochondrial carrier domain"/>
    <property type="match status" value="1"/>
</dbReference>
<dbReference type="EMBL" id="JAKCXM010000516">
    <property type="protein sequence ID" value="KAJ0393220.1"/>
    <property type="molecule type" value="Genomic_DNA"/>
</dbReference>
<dbReference type="InterPro" id="IPR002067">
    <property type="entry name" value="MCP"/>
</dbReference>
<evidence type="ECO:0000313" key="9">
    <source>
        <dbReference type="Proteomes" id="UP001209570"/>
    </source>
</evidence>
<evidence type="ECO:0008006" key="10">
    <source>
        <dbReference type="Google" id="ProtNLM"/>
    </source>
</evidence>
<dbReference type="Pfam" id="PF00153">
    <property type="entry name" value="Mito_carr"/>
    <property type="match status" value="3"/>
</dbReference>
<dbReference type="InterPro" id="IPR018108">
    <property type="entry name" value="MCP_transmembrane"/>
</dbReference>
<keyword evidence="9" id="KW-1185">Reference proteome</keyword>
<dbReference type="Proteomes" id="UP001209570">
    <property type="component" value="Unassembled WGS sequence"/>
</dbReference>
<accession>A0AAD5Q6L1</accession>
<evidence type="ECO:0000256" key="2">
    <source>
        <dbReference type="ARBA" id="ARBA00022448"/>
    </source>
</evidence>
<comment type="caution">
    <text evidence="8">The sequence shown here is derived from an EMBL/GenBank/DDBJ whole genome shotgun (WGS) entry which is preliminary data.</text>
</comment>
<comment type="similarity">
    <text evidence="7">Belongs to the mitochondrial carrier (TC 2.A.29) family.</text>
</comment>
<dbReference type="AlphaFoldDB" id="A0AAD5Q6L1"/>
<dbReference type="PANTHER" id="PTHR24089">
    <property type="entry name" value="SOLUTE CARRIER FAMILY 25"/>
    <property type="match status" value="1"/>
</dbReference>
<evidence type="ECO:0000256" key="6">
    <source>
        <dbReference type="PROSITE-ProRule" id="PRU00282"/>
    </source>
</evidence>
<name>A0AAD5Q6L1_PYTIN</name>
<keyword evidence="3 6" id="KW-0812">Transmembrane</keyword>
<dbReference type="InterPro" id="IPR023395">
    <property type="entry name" value="MCP_dom_sf"/>
</dbReference>
<comment type="subcellular location">
    <subcellularLocation>
        <location evidence="1">Membrane</location>
        <topology evidence="1">Multi-pass membrane protein</topology>
    </subcellularLocation>
</comment>
<keyword evidence="2 7" id="KW-0813">Transport</keyword>
<evidence type="ECO:0000256" key="1">
    <source>
        <dbReference type="ARBA" id="ARBA00004141"/>
    </source>
</evidence>